<dbReference type="AlphaFoldDB" id="A0A330HLN8"/>
<sequence length="116" mass="12672">MATNIRDIIRLALNAGWTGEALAFALKWPVNDARTFLATGRAEPDRLDQFERWARHKVGVAGTGEDLFAPPTQTQPMKMGAIPPAAPVYTITPEPNTVDDADTAQRQKRFLKAGVA</sequence>
<dbReference type="Proteomes" id="UP000251558">
    <property type="component" value="Unassembled WGS sequence"/>
</dbReference>
<organism evidence="1 2">
    <name type="scientific">Mesorhizobium hawassense</name>
    <dbReference type="NCBI Taxonomy" id="1209954"/>
    <lineage>
        <taxon>Bacteria</taxon>
        <taxon>Pseudomonadati</taxon>
        <taxon>Pseudomonadota</taxon>
        <taxon>Alphaproteobacteria</taxon>
        <taxon>Hyphomicrobiales</taxon>
        <taxon>Phyllobacteriaceae</taxon>
        <taxon>Mesorhizobium</taxon>
    </lineage>
</organism>
<name>A0A330HLN8_9HYPH</name>
<evidence type="ECO:0000313" key="2">
    <source>
        <dbReference type="Proteomes" id="UP000251558"/>
    </source>
</evidence>
<evidence type="ECO:0000313" key="1">
    <source>
        <dbReference type="EMBL" id="RAZ88512.1"/>
    </source>
</evidence>
<gene>
    <name evidence="1" type="ORF">DPM33_23595</name>
</gene>
<dbReference type="EMBL" id="QMBP01000012">
    <property type="protein sequence ID" value="RAZ88512.1"/>
    <property type="molecule type" value="Genomic_DNA"/>
</dbReference>
<comment type="caution">
    <text evidence="1">The sequence shown here is derived from an EMBL/GenBank/DDBJ whole genome shotgun (WGS) entry which is preliminary data.</text>
</comment>
<reference evidence="1 2" key="1">
    <citation type="submission" date="2018-07" db="EMBL/GenBank/DDBJ databases">
        <title>Diversity of Mesorhizobium strains in Brazil.</title>
        <authorList>
            <person name="Helene L.C.F."/>
            <person name="Dall'Agnol R."/>
            <person name="Delamuta J.R.M."/>
            <person name="Hungria M."/>
        </authorList>
    </citation>
    <scope>NUCLEOTIDE SEQUENCE [LARGE SCALE GENOMIC DNA]</scope>
    <source>
        <strain evidence="1 2">AC99b</strain>
    </source>
</reference>
<proteinExistence type="predicted"/>
<accession>A0A330HLN8</accession>
<keyword evidence="2" id="KW-1185">Reference proteome</keyword>
<protein>
    <submittedName>
        <fullName evidence="1">Uncharacterized protein</fullName>
    </submittedName>
</protein>
<dbReference type="RefSeq" id="WP_112099800.1">
    <property type="nucleotide sequence ID" value="NZ_QMBP01000012.1"/>
</dbReference>